<accession>A0A2N0R999</accession>
<dbReference type="VEuPathDB" id="FungiDB:RhiirFUN_001262"/>
<gene>
    <name evidence="1" type="ORF">RhiirA1_399615</name>
</gene>
<reference evidence="1 2" key="1">
    <citation type="submission" date="2017-10" db="EMBL/GenBank/DDBJ databases">
        <title>Extensive intraspecific genome diversity in a model arbuscular mycorrhizal fungus.</title>
        <authorList>
            <person name="Chen E.C.H."/>
            <person name="Morin E."/>
            <person name="Baudet D."/>
            <person name="Noel J."/>
            <person name="Ndikumana S."/>
            <person name="Charron P."/>
            <person name="St-Onge C."/>
            <person name="Giorgi J."/>
            <person name="Grigoriev I.V."/>
            <person name="Roux C."/>
            <person name="Martin F.M."/>
            <person name="Corradi N."/>
        </authorList>
    </citation>
    <scope>NUCLEOTIDE SEQUENCE [LARGE SCALE GENOMIC DNA]</scope>
    <source>
        <strain evidence="1 2">A1</strain>
    </source>
</reference>
<dbReference type="EMBL" id="LLXH01001242">
    <property type="protein sequence ID" value="PKC59881.1"/>
    <property type="molecule type" value="Genomic_DNA"/>
</dbReference>
<dbReference type="VEuPathDB" id="FungiDB:RhiirA1_399615"/>
<proteinExistence type="predicted"/>
<dbReference type="Proteomes" id="UP000232688">
    <property type="component" value="Unassembled WGS sequence"/>
</dbReference>
<evidence type="ECO:0000313" key="1">
    <source>
        <dbReference type="EMBL" id="PKC59881.1"/>
    </source>
</evidence>
<dbReference type="AlphaFoldDB" id="A0A2N0R999"/>
<name>A0A2N0R999_9GLOM</name>
<dbReference type="VEuPathDB" id="FungiDB:FUN_023190"/>
<organism evidence="1 2">
    <name type="scientific">Rhizophagus irregularis</name>
    <dbReference type="NCBI Taxonomy" id="588596"/>
    <lineage>
        <taxon>Eukaryota</taxon>
        <taxon>Fungi</taxon>
        <taxon>Fungi incertae sedis</taxon>
        <taxon>Mucoromycota</taxon>
        <taxon>Glomeromycotina</taxon>
        <taxon>Glomeromycetes</taxon>
        <taxon>Glomerales</taxon>
        <taxon>Glomeraceae</taxon>
        <taxon>Rhizophagus</taxon>
    </lineage>
</organism>
<comment type="caution">
    <text evidence="1">The sequence shown here is derived from an EMBL/GenBank/DDBJ whole genome shotgun (WGS) entry which is preliminary data.</text>
</comment>
<protein>
    <submittedName>
        <fullName evidence="1">Uncharacterized protein</fullName>
    </submittedName>
</protein>
<sequence>MRTGQSSGPVLLRHEKCKTAVRSYKSWDRLGPETIFYLKYKSSNTNVMQGFRDLFYSNSVDIRPVPPDQYKLVYEIPGWNLSQRSQTTSMSERMLEQNTSSICKDKETPKLKHFDHPDSNTNIMQGFRDLFHSDSVDIRTVPTEYKLVLDSRKKKKNALAK</sequence>
<evidence type="ECO:0000313" key="2">
    <source>
        <dbReference type="Proteomes" id="UP000232688"/>
    </source>
</evidence>
<reference evidence="1 2" key="2">
    <citation type="submission" date="2017-10" db="EMBL/GenBank/DDBJ databases">
        <title>Genome analyses suggest a sexual origin of heterokaryosis in a supposedly ancient asexual fungus.</title>
        <authorList>
            <person name="Corradi N."/>
            <person name="Sedzielewska K."/>
            <person name="Noel J."/>
            <person name="Charron P."/>
            <person name="Farinelli L."/>
            <person name="Marton T."/>
            <person name="Kruger M."/>
            <person name="Pelin A."/>
            <person name="Brachmann A."/>
            <person name="Corradi N."/>
        </authorList>
    </citation>
    <scope>NUCLEOTIDE SEQUENCE [LARGE SCALE GENOMIC DNA]</scope>
    <source>
        <strain evidence="1 2">A1</strain>
    </source>
</reference>